<evidence type="ECO:0000313" key="4">
    <source>
        <dbReference type="Proteomes" id="UP000824250"/>
    </source>
</evidence>
<evidence type="ECO:0000313" key="3">
    <source>
        <dbReference type="EMBL" id="HIR05339.1"/>
    </source>
</evidence>
<keyword evidence="2" id="KW-0732">Signal</keyword>
<protein>
    <recommendedName>
        <fullName evidence="5">DUF4163 domain-containing protein</fullName>
    </recommendedName>
</protein>
<dbReference type="Gene3D" id="3.30.565.40">
    <property type="entry name" value="Fervidobacterium nodosum Rt17-B1 like"/>
    <property type="match status" value="1"/>
</dbReference>
<feature type="compositionally biased region" description="Low complexity" evidence="1">
    <location>
        <begin position="45"/>
        <end position="54"/>
    </location>
</feature>
<dbReference type="PROSITE" id="PS51257">
    <property type="entry name" value="PROKAR_LIPOPROTEIN"/>
    <property type="match status" value="1"/>
</dbReference>
<dbReference type="Proteomes" id="UP000824250">
    <property type="component" value="Unassembled WGS sequence"/>
</dbReference>
<gene>
    <name evidence="3" type="ORF">IAB28_05160</name>
</gene>
<feature type="chain" id="PRO_5038350938" description="DUF4163 domain-containing protein" evidence="2">
    <location>
        <begin position="30"/>
        <end position="277"/>
    </location>
</feature>
<dbReference type="EMBL" id="DVGC01000027">
    <property type="protein sequence ID" value="HIR05339.1"/>
    <property type="molecule type" value="Genomic_DNA"/>
</dbReference>
<feature type="signal peptide" evidence="2">
    <location>
        <begin position="1"/>
        <end position="29"/>
    </location>
</feature>
<sequence length="277" mass="30068">MRKRNIYFTAAITALSVLALSGCSCSREAVDLTGVHETETETMEETMSGSSGVGEETETEEETTAAEESSGSSSAQALSVRSEIATEKNGKVSIEYPILSNLRDSSKTDAVNELLKTQATRILTDYDLNPETDTVNITCNILSLDRSKVVLTYEGSMMAEGAAHPTAVFYTTTVDLDKGTMIGFSDYADAATMADYILSEDCELYYPSESSEVLAELQSMDAETLTEILKACDFTSVEEGTFPQSFSYENQGDIYMVLPVSHAAGDYAIVRYTPDTK</sequence>
<accession>A0A9D1D669</accession>
<feature type="compositionally biased region" description="Low complexity" evidence="1">
    <location>
        <begin position="66"/>
        <end position="75"/>
    </location>
</feature>
<dbReference type="AlphaFoldDB" id="A0A9D1D669"/>
<name>A0A9D1D669_9FIRM</name>
<evidence type="ECO:0000256" key="2">
    <source>
        <dbReference type="SAM" id="SignalP"/>
    </source>
</evidence>
<feature type="region of interest" description="Disordered" evidence="1">
    <location>
        <begin position="38"/>
        <end position="82"/>
    </location>
</feature>
<organism evidence="3 4">
    <name type="scientific">Candidatus Copromonas faecavium</name>
    <name type="common">nom. illeg.</name>
    <dbReference type="NCBI Taxonomy" id="2840740"/>
    <lineage>
        <taxon>Bacteria</taxon>
        <taxon>Bacillati</taxon>
        <taxon>Bacillota</taxon>
        <taxon>Clostridia</taxon>
        <taxon>Lachnospirales</taxon>
        <taxon>Lachnospiraceae</taxon>
        <taxon>Candidatus Copromonas (nom. illeg.)</taxon>
    </lineage>
</organism>
<evidence type="ECO:0008006" key="5">
    <source>
        <dbReference type="Google" id="ProtNLM"/>
    </source>
</evidence>
<reference evidence="3" key="1">
    <citation type="submission" date="2020-10" db="EMBL/GenBank/DDBJ databases">
        <authorList>
            <person name="Gilroy R."/>
        </authorList>
    </citation>
    <scope>NUCLEOTIDE SEQUENCE</scope>
    <source>
        <strain evidence="3">CHK180-2868</strain>
    </source>
</reference>
<feature type="compositionally biased region" description="Acidic residues" evidence="1">
    <location>
        <begin position="55"/>
        <end position="65"/>
    </location>
</feature>
<proteinExistence type="predicted"/>
<evidence type="ECO:0000256" key="1">
    <source>
        <dbReference type="SAM" id="MobiDB-lite"/>
    </source>
</evidence>
<comment type="caution">
    <text evidence="3">The sequence shown here is derived from an EMBL/GenBank/DDBJ whole genome shotgun (WGS) entry which is preliminary data.</text>
</comment>
<reference evidence="3" key="2">
    <citation type="journal article" date="2021" name="PeerJ">
        <title>Extensive microbial diversity within the chicken gut microbiome revealed by metagenomics and culture.</title>
        <authorList>
            <person name="Gilroy R."/>
            <person name="Ravi A."/>
            <person name="Getino M."/>
            <person name="Pursley I."/>
            <person name="Horton D.L."/>
            <person name="Alikhan N.F."/>
            <person name="Baker D."/>
            <person name="Gharbi K."/>
            <person name="Hall N."/>
            <person name="Watson M."/>
            <person name="Adriaenssens E.M."/>
            <person name="Foster-Nyarko E."/>
            <person name="Jarju S."/>
            <person name="Secka A."/>
            <person name="Antonio M."/>
            <person name="Oren A."/>
            <person name="Chaudhuri R.R."/>
            <person name="La Ragione R."/>
            <person name="Hildebrand F."/>
            <person name="Pallen M.J."/>
        </authorList>
    </citation>
    <scope>NUCLEOTIDE SEQUENCE</scope>
    <source>
        <strain evidence="3">CHK180-2868</strain>
    </source>
</reference>